<dbReference type="InterPro" id="IPR018247">
    <property type="entry name" value="EF_Hand_1_Ca_BS"/>
</dbReference>
<evidence type="ECO:0000313" key="3">
    <source>
        <dbReference type="EMBL" id="GFS00092.1"/>
    </source>
</evidence>
<feature type="region of interest" description="Disordered" evidence="1">
    <location>
        <begin position="2378"/>
        <end position="2405"/>
    </location>
</feature>
<feature type="region of interest" description="Disordered" evidence="1">
    <location>
        <begin position="2563"/>
        <end position="2596"/>
    </location>
</feature>
<feature type="compositionally biased region" description="Basic and acidic residues" evidence="1">
    <location>
        <begin position="2285"/>
        <end position="2305"/>
    </location>
</feature>
<feature type="region of interest" description="Disordered" evidence="1">
    <location>
        <begin position="2139"/>
        <end position="2166"/>
    </location>
</feature>
<comment type="caution">
    <text evidence="3">The sequence shown here is derived from an EMBL/GenBank/DDBJ whole genome shotgun (WGS) entry which is preliminary data.</text>
</comment>
<keyword evidence="2" id="KW-0472">Membrane</keyword>
<feature type="compositionally biased region" description="Basic and acidic residues" evidence="1">
    <location>
        <begin position="2151"/>
        <end position="2166"/>
    </location>
</feature>
<evidence type="ECO:0000256" key="1">
    <source>
        <dbReference type="SAM" id="MobiDB-lite"/>
    </source>
</evidence>
<feature type="compositionally biased region" description="Low complexity" evidence="1">
    <location>
        <begin position="461"/>
        <end position="476"/>
    </location>
</feature>
<accession>A0AAV4HQA9</accession>
<feature type="compositionally biased region" description="Basic and acidic residues" evidence="1">
    <location>
        <begin position="2837"/>
        <end position="2850"/>
    </location>
</feature>
<dbReference type="Proteomes" id="UP000762676">
    <property type="component" value="Unassembled WGS sequence"/>
</dbReference>
<feature type="region of interest" description="Disordered" evidence="1">
    <location>
        <begin position="2837"/>
        <end position="2865"/>
    </location>
</feature>
<feature type="region of interest" description="Disordered" evidence="1">
    <location>
        <begin position="1867"/>
        <end position="1899"/>
    </location>
</feature>
<feature type="compositionally biased region" description="Basic and acidic residues" evidence="1">
    <location>
        <begin position="1675"/>
        <end position="1693"/>
    </location>
</feature>
<feature type="compositionally biased region" description="Low complexity" evidence="1">
    <location>
        <begin position="307"/>
        <end position="318"/>
    </location>
</feature>
<evidence type="ECO:0008006" key="5">
    <source>
        <dbReference type="Google" id="ProtNLM"/>
    </source>
</evidence>
<feature type="compositionally biased region" description="Basic and acidic residues" evidence="1">
    <location>
        <begin position="1480"/>
        <end position="1497"/>
    </location>
</feature>
<organism evidence="3 4">
    <name type="scientific">Elysia marginata</name>
    <dbReference type="NCBI Taxonomy" id="1093978"/>
    <lineage>
        <taxon>Eukaryota</taxon>
        <taxon>Metazoa</taxon>
        <taxon>Spiralia</taxon>
        <taxon>Lophotrochozoa</taxon>
        <taxon>Mollusca</taxon>
        <taxon>Gastropoda</taxon>
        <taxon>Heterobranchia</taxon>
        <taxon>Euthyneura</taxon>
        <taxon>Panpulmonata</taxon>
        <taxon>Sacoglossa</taxon>
        <taxon>Placobranchoidea</taxon>
        <taxon>Plakobranchidae</taxon>
        <taxon>Elysia</taxon>
    </lineage>
</organism>
<sequence>MDVSEFSAFNMERYRVNSSIAKVMFDLADVNGDHKLNERDWEFHFKDNFALSLCDARRSILDLARMAGKFQQSQLTVCIKIVLVVTVTVVVTLVIGRALRAAFQRKLQEEWAWYQRRQGGGGWGRFSGRGRTEGAISQQGTCNAEDLCYNGEYTQAWGRPTAWMWWGMKESDRPGFSPGGLPGSRFPGQAAGGQSGVGNMFPGAASGGLGGMGMPFIPPHSNPLLGGSGPFGQFQFPNLPAGSDAGIDDGMMSQFMPFKRNALANSADPDSSPSPKREMAENYFTHYQKLFTPFVPAEKTTKEIHESSSTSVTSANNVQGQPPTESNIFEPPKEDSRSEPSSTQEKITTSGTLAPSPETPSSSFTEGKSDSDSNGFEEIGDEVTSQEEFPFMDYPVFIGFDPWLLGASPAWGMVGRMKRRGDEELEGSEKITDDGKVSLDLGLSKEARFRRDVSSSKGEKSTIPSIPSIPSTPSIPFSDSDGAENGEDVQSNSTDFNGFGDLDPGAWPGMVGPGGPPMTFGVSPIDFWTAIMLENAMLSGAGWNEDNEWLTNQNETMQDRNETETDGQHWWLPEFWSSPGFSDGASHIDGEEEDQEGNSAQSQDEAKARSKRFAGPNMYPGFYLPHYVNPSYSMRMRMMSNMMRYGRFNPIFSRMMFRYPWKFRYPYMRRYSYRSPYFYPRTYWMKRGTVNPMLRRHPEAAKVASDSRVKREVNESPRSKRWQDYGWYPGENSNWWNRLGGMSQMYQRPNYWSNNWMGNGFGEFVWKREAEEEGKNQRSKREADKNNREKRWEKMMWLPMRYISAHWKRFTDWKGWDLINPLNRLPLGTMMNKAGNEFLWKRDAQKDDKVEKVKREAGDESREKRWQSNPMFPNWYDWNNWQSYNQHGRFRPMSQSMFNRMKKPWNTFWKRDSMGQMSSIRSKRDSEDIDRNKRWQDNFRYPQAYGSYGWPRADHSNNWQSRGWGMNQWYRRWPGAGNWDSFWKRDTEEKEEVARSKRDTNMDDRKKRWYSNTWYSEPYGRNRWQQSYSGWHDNRWGMFGGYNQMPGAYNYRNGWNGYWKRGATDEHTDISDKRQKRDAENEDVYKIKRSNMMWNYRSPYWNRWPSHMYSPYNRWQTNQWQTPYFSMWKRNTNKDYENLRTKRDTEAGSRKRRFGIVWNIRPPYWNRWAWPWFSPYYYKMYMFQRFYNHMPNWFTNGGRMWKRSIDDEASVPLRSKREIKEASREKRYRMRSGMYPQWSRWSDNRNQLFNDRWTPYGAARSWSDYGMPGNFMWRREADEKQDNSRFERSAEAVDRKRRYGMMMGSGSNFWNGLWNYPNNQWQMRQWWDPSSFGNYMWKRNSENDSEKPRIRRDTENTSRPKRFGLMAYSGWPWQWGAQSGSWQWWTPYDNIPYGNNFWKRDLEENSEDGRTKRDTGETSRSKRFGMRRIFRSPYWNRWSWQRYFPYYNWWYDNWRHYRGMPSWFNKGNSVWKRGTQVETESSRMKRDAPDENREKRMSWNSAGPYTNMWSASPSHDWYMNQRWQTYRGMPNRFNFGNQLLKRETETDPNENRAKRESEAGDREKRNWMSWNNQAPRWNRGYQNFPSAYQYPFWQNYNSGQHWSDYSNYMWKRGTEHDNAEHRTKRDADESTREKRYGNYWNRWHSPYNNWYMNQEWNMYSHMPYSFRQMWKRNSDGSEESRTKRDADNTDRAKRQYMGGNSNWPWQNRWSWGGYSPSSSWQGNGFWNQFNGMPWSSYGGQFWKRGAENTSDKSRTKRDTDETTREKRYGMMASPYWGNWNSQNMYHSWSRPHYMSQWYDYGYPMWKRNIDENTEKARAKRDADHFNKEKRHSNMWNFGWPWQWSSPQYPNYMHRRWNPHYRRENFAVSGSHMSKRGSQVDTKNTRNKRETSDTERSKRYGMMGNYGLPQQWSNPHGDWNMYQTWQPYNAISSWYGRGNYMWKRDNGENQEKSRPKRDAGTVNRSRRFGMMWSPMNNLNMPWQWFNSWYPYYFSNWFGYGNYKRKRNIEDDSTETRAKRETVAVSKEKRQGMMGNPLSRSWDGRHWQWSYPSSDWQMGRWNPFHEGPRWFKNAHSMFKRDTEDDSGESRTVREASDTNRDKRYGRGWYSRPQFWNDWNWQSPSNNWNYYNGMPGWSNSGPWRGGMWKRSKQSKIEKSRSKRDADDENRGKRYTTMWNTRAPYRNAWSWQRYNPSNQWYMPNWFGGNQFWKRDIQDNLENIRIKREAAESDKVKRQGMMYPFRSPAWGGRSSQWFYPDNNWNMNQHWNFYNNFPSSWGYSMSGGWKRDAQEAPENTRNKRDADETDRTKRRGGMMWGSWPWQWQSSFMNWRRPNFFDGDNWGYHMWKREGNEDFTGSRGERDTSALNKNKWIANMKGNTKAGTDKRQFSFNKNTSPTSKPMNSEESVWRSAKKKYGEERTWQRRLNQGNSKWHHGSNKNYGFTTNKWADGAAPNAYRTSTGSWMQTPNSGKGYSWQSTPSSFPVGGFNRAGGMASNRMDTGGWYGGMLGGNGYDQPYANQWRGVFNRDGSQGMNNYWPMEGAFSPYGMYGLSPMGMRYFREAQTKRETQELESAESGTGSSGDEEASHLHRKRDTVNDEKVLDRKKRFSNFFNGYASNPMRNMYRYYRMRQMWAPWFFYSFCQRPPWWGSRAMGLYKRNATNTDKDNAFFNTKTQTPSAQWLDSEKEKRQGRFYNNGGYGNRFFGQNAQWGRNRNQNWQYYNWMCPQAWNIMQRNFRSPSNFFPNFNGFNLFNGMRNPYFYNLRQQNRWKRSSSEGNMAANPRSPDDGGYDDVRGRRQWGNFWRGWPRGHALEDCEEWASPMPAWSPWRGWNMLRKNRETSADEDRVKRESETSNLSDDEEDDRLKGKRAAHRCRNWQGRNFNNPNMDMSMAMGNRMQANRFGMDSWRNSWMDGNRWSSRRYRRDAASKHDVSDDVGSSGREKRWQPDMWYYGFGPQRFWPGNSFNPWNQW</sequence>
<protein>
    <recommendedName>
        <fullName evidence="5">EF-hand domain-containing protein</fullName>
    </recommendedName>
</protein>
<feature type="region of interest" description="Disordered" evidence="1">
    <location>
        <begin position="1675"/>
        <end position="1700"/>
    </location>
</feature>
<feature type="region of interest" description="Disordered" evidence="1">
    <location>
        <begin position="583"/>
        <end position="610"/>
    </location>
</feature>
<feature type="region of interest" description="Disordered" evidence="1">
    <location>
        <begin position="2769"/>
        <end position="2789"/>
    </location>
</feature>
<keyword evidence="2" id="KW-1133">Transmembrane helix</keyword>
<keyword evidence="4" id="KW-1185">Reference proteome</keyword>
<feature type="region of interest" description="Disordered" evidence="1">
    <location>
        <begin position="2285"/>
        <end position="2309"/>
    </location>
</feature>
<keyword evidence="2" id="KW-0812">Transmembrane</keyword>
<feature type="compositionally biased region" description="Low complexity" evidence="1">
    <location>
        <begin position="355"/>
        <end position="366"/>
    </location>
</feature>
<feature type="region of interest" description="Disordered" evidence="1">
    <location>
        <begin position="1475"/>
        <end position="1497"/>
    </location>
</feature>
<dbReference type="EMBL" id="BMAT01005813">
    <property type="protein sequence ID" value="GFS00092.1"/>
    <property type="molecule type" value="Genomic_DNA"/>
</dbReference>
<feature type="compositionally biased region" description="Basic and acidic residues" evidence="1">
    <location>
        <begin position="450"/>
        <end position="460"/>
    </location>
</feature>
<feature type="region of interest" description="Disordered" evidence="1">
    <location>
        <begin position="450"/>
        <end position="513"/>
    </location>
</feature>
<gene>
    <name evidence="3" type="ORF">ElyMa_002807400</name>
</gene>
<name>A0AAV4HQA9_9GAST</name>
<feature type="transmembrane region" description="Helical" evidence="2">
    <location>
        <begin position="75"/>
        <end position="99"/>
    </location>
</feature>
<evidence type="ECO:0000256" key="2">
    <source>
        <dbReference type="SAM" id="Phobius"/>
    </source>
</evidence>
<feature type="region of interest" description="Disordered" evidence="1">
    <location>
        <begin position="1541"/>
        <end position="1563"/>
    </location>
</feature>
<feature type="region of interest" description="Disordered" evidence="1">
    <location>
        <begin position="300"/>
        <end position="377"/>
    </location>
</feature>
<proteinExistence type="predicted"/>
<reference evidence="3 4" key="1">
    <citation type="journal article" date="2021" name="Elife">
        <title>Chloroplast acquisition without the gene transfer in kleptoplastic sea slugs, Plakobranchus ocellatus.</title>
        <authorList>
            <person name="Maeda T."/>
            <person name="Takahashi S."/>
            <person name="Yoshida T."/>
            <person name="Shimamura S."/>
            <person name="Takaki Y."/>
            <person name="Nagai Y."/>
            <person name="Toyoda A."/>
            <person name="Suzuki Y."/>
            <person name="Arimoto A."/>
            <person name="Ishii H."/>
            <person name="Satoh N."/>
            <person name="Nishiyama T."/>
            <person name="Hasebe M."/>
            <person name="Maruyama T."/>
            <person name="Minagawa J."/>
            <person name="Obokata J."/>
            <person name="Shigenobu S."/>
        </authorList>
    </citation>
    <scope>NUCLEOTIDE SEQUENCE [LARGE SCALE GENOMIC DNA]</scope>
</reference>
<feature type="compositionally biased region" description="Polar residues" evidence="1">
    <location>
        <begin position="339"/>
        <end position="353"/>
    </location>
</feature>
<feature type="compositionally biased region" description="Basic and acidic residues" evidence="1">
    <location>
        <begin position="1882"/>
        <end position="1897"/>
    </location>
</feature>
<dbReference type="PROSITE" id="PS00018">
    <property type="entry name" value="EF_HAND_1"/>
    <property type="match status" value="1"/>
</dbReference>
<feature type="compositionally biased region" description="Polar residues" evidence="1">
    <location>
        <begin position="2386"/>
        <end position="2403"/>
    </location>
</feature>
<evidence type="ECO:0000313" key="4">
    <source>
        <dbReference type="Proteomes" id="UP000762676"/>
    </source>
</evidence>